<reference evidence="2 3" key="1">
    <citation type="submission" date="2013-09" db="EMBL/GenBank/DDBJ databases">
        <title>Corchorus capsularis genome sequencing.</title>
        <authorList>
            <person name="Alam M."/>
            <person name="Haque M.S."/>
            <person name="Islam M.S."/>
            <person name="Emdad E.M."/>
            <person name="Islam M.M."/>
            <person name="Ahmed B."/>
            <person name="Halim A."/>
            <person name="Hossen Q.M.M."/>
            <person name="Hossain M.Z."/>
            <person name="Ahmed R."/>
            <person name="Khan M.M."/>
            <person name="Islam R."/>
            <person name="Rashid M.M."/>
            <person name="Khan S.A."/>
            <person name="Rahman M.S."/>
            <person name="Alam M."/>
        </authorList>
    </citation>
    <scope>NUCLEOTIDE SEQUENCE [LARGE SCALE GENOMIC DNA]</scope>
    <source>
        <strain evidence="3">cv. CVL-1</strain>
        <tissue evidence="2">Whole seedling</tissue>
    </source>
</reference>
<sequence>MAKTSQVGKHHHQAILDEAQPHLM</sequence>
<gene>
    <name evidence="2" type="ORF">CCACVL1_04067</name>
</gene>
<dbReference type="Gramene" id="OMO98788">
    <property type="protein sequence ID" value="OMO98788"/>
    <property type="gene ID" value="CCACVL1_04067"/>
</dbReference>
<accession>A0A1R3JVG3</accession>
<protein>
    <submittedName>
        <fullName evidence="2">Uncharacterized protein</fullName>
    </submittedName>
</protein>
<evidence type="ECO:0000313" key="3">
    <source>
        <dbReference type="Proteomes" id="UP000188268"/>
    </source>
</evidence>
<keyword evidence="3" id="KW-1185">Reference proteome</keyword>
<dbReference type="AlphaFoldDB" id="A0A1R3JVG3"/>
<proteinExistence type="predicted"/>
<name>A0A1R3JVG3_COCAP</name>
<feature type="region of interest" description="Disordered" evidence="1">
    <location>
        <begin position="1"/>
        <end position="24"/>
    </location>
</feature>
<evidence type="ECO:0000256" key="1">
    <source>
        <dbReference type="SAM" id="MobiDB-lite"/>
    </source>
</evidence>
<evidence type="ECO:0000313" key="2">
    <source>
        <dbReference type="EMBL" id="OMO98788.1"/>
    </source>
</evidence>
<comment type="caution">
    <text evidence="2">The sequence shown here is derived from an EMBL/GenBank/DDBJ whole genome shotgun (WGS) entry which is preliminary data.</text>
</comment>
<dbReference type="Proteomes" id="UP000188268">
    <property type="component" value="Unassembled WGS sequence"/>
</dbReference>
<organism evidence="2 3">
    <name type="scientific">Corchorus capsularis</name>
    <name type="common">Jute</name>
    <dbReference type="NCBI Taxonomy" id="210143"/>
    <lineage>
        <taxon>Eukaryota</taxon>
        <taxon>Viridiplantae</taxon>
        <taxon>Streptophyta</taxon>
        <taxon>Embryophyta</taxon>
        <taxon>Tracheophyta</taxon>
        <taxon>Spermatophyta</taxon>
        <taxon>Magnoliopsida</taxon>
        <taxon>eudicotyledons</taxon>
        <taxon>Gunneridae</taxon>
        <taxon>Pentapetalae</taxon>
        <taxon>rosids</taxon>
        <taxon>malvids</taxon>
        <taxon>Malvales</taxon>
        <taxon>Malvaceae</taxon>
        <taxon>Grewioideae</taxon>
        <taxon>Apeibeae</taxon>
        <taxon>Corchorus</taxon>
    </lineage>
</organism>
<dbReference type="EMBL" id="AWWV01007003">
    <property type="protein sequence ID" value="OMO98788.1"/>
    <property type="molecule type" value="Genomic_DNA"/>
</dbReference>